<evidence type="ECO:0000256" key="3">
    <source>
        <dbReference type="SAM" id="MobiDB-lite"/>
    </source>
</evidence>
<dbReference type="GO" id="GO:0006696">
    <property type="term" value="P:ergosterol biosynthetic process"/>
    <property type="evidence" value="ECO:0007669"/>
    <property type="project" value="TreeGrafter"/>
</dbReference>
<gene>
    <name evidence="7" type="ORF">AJ80_05510</name>
</gene>
<dbReference type="NCBIfam" id="TIGR01787">
    <property type="entry name" value="squalene_cyclas"/>
    <property type="match status" value="1"/>
</dbReference>
<keyword evidence="8" id="KW-1185">Reference proteome</keyword>
<dbReference type="GO" id="GO:0000250">
    <property type="term" value="F:lanosterol synthase activity"/>
    <property type="evidence" value="ECO:0007669"/>
    <property type="project" value="TreeGrafter"/>
</dbReference>
<dbReference type="InterPro" id="IPR032697">
    <property type="entry name" value="SQ_cyclase_N"/>
</dbReference>
<evidence type="ECO:0000313" key="7">
    <source>
        <dbReference type="EMBL" id="PGH15493.1"/>
    </source>
</evidence>
<dbReference type="PANTHER" id="PTHR11764:SF76">
    <property type="entry name" value="TERPENE CYCLASE_MUTASE FAMILY MEMBER"/>
    <property type="match status" value="1"/>
</dbReference>
<dbReference type="EMBL" id="PDNA01000082">
    <property type="protein sequence ID" value="PGH15493.1"/>
    <property type="molecule type" value="Genomic_DNA"/>
</dbReference>
<evidence type="ECO:0000256" key="2">
    <source>
        <dbReference type="RuleBase" id="RU362003"/>
    </source>
</evidence>
<dbReference type="GO" id="GO:0016104">
    <property type="term" value="P:triterpenoid biosynthetic process"/>
    <property type="evidence" value="ECO:0007669"/>
    <property type="project" value="InterPro"/>
</dbReference>
<feature type="transmembrane region" description="Helical" evidence="4">
    <location>
        <begin position="207"/>
        <end position="231"/>
    </location>
</feature>
<dbReference type="AlphaFoldDB" id="A0A2B7Y384"/>
<feature type="transmembrane region" description="Helical" evidence="4">
    <location>
        <begin position="177"/>
        <end position="195"/>
    </location>
</feature>
<comment type="similarity">
    <text evidence="2">Belongs to the terpene cyclase/mutase family.</text>
</comment>
<comment type="caution">
    <text evidence="7">The sequence shown here is derived from an EMBL/GenBank/DDBJ whole genome shotgun (WGS) entry which is preliminary data.</text>
</comment>
<proteinExistence type="inferred from homology"/>
<evidence type="ECO:0000256" key="1">
    <source>
        <dbReference type="ARBA" id="ARBA00022737"/>
    </source>
</evidence>
<name>A0A2B7Y384_POLH7</name>
<keyword evidence="2" id="KW-0413">Isomerase</keyword>
<evidence type="ECO:0000313" key="8">
    <source>
        <dbReference type="Proteomes" id="UP000224634"/>
    </source>
</evidence>
<accession>A0A2B7Y384</accession>
<keyword evidence="4" id="KW-0472">Membrane</keyword>
<feature type="domain" description="Squalene cyclase C-terminal" evidence="5">
    <location>
        <begin position="416"/>
        <end position="745"/>
    </location>
</feature>
<evidence type="ECO:0000259" key="5">
    <source>
        <dbReference type="Pfam" id="PF13243"/>
    </source>
</evidence>
<dbReference type="STRING" id="1447883.A0A2B7Y384"/>
<evidence type="ECO:0000259" key="6">
    <source>
        <dbReference type="Pfam" id="PF13249"/>
    </source>
</evidence>
<dbReference type="Pfam" id="PF13243">
    <property type="entry name" value="SQHop_cyclase_C"/>
    <property type="match status" value="1"/>
</dbReference>
<dbReference type="InterPro" id="IPR018333">
    <property type="entry name" value="Squalene_cyclase"/>
</dbReference>
<keyword evidence="1" id="KW-0677">Repeat</keyword>
<protein>
    <recommendedName>
        <fullName evidence="2">Terpene cyclase/mutase family member</fullName>
        <ecNumber evidence="2">5.4.99.-</ecNumber>
    </recommendedName>
</protein>
<organism evidence="7 8">
    <name type="scientific">Polytolypa hystricis (strain UAMH7299)</name>
    <dbReference type="NCBI Taxonomy" id="1447883"/>
    <lineage>
        <taxon>Eukaryota</taxon>
        <taxon>Fungi</taxon>
        <taxon>Dikarya</taxon>
        <taxon>Ascomycota</taxon>
        <taxon>Pezizomycotina</taxon>
        <taxon>Eurotiomycetes</taxon>
        <taxon>Eurotiomycetidae</taxon>
        <taxon>Onygenales</taxon>
        <taxon>Onygenales incertae sedis</taxon>
        <taxon>Polytolypa</taxon>
    </lineage>
</organism>
<dbReference type="Gene3D" id="1.50.10.20">
    <property type="match status" value="2"/>
</dbReference>
<dbReference type="Gene3D" id="6.20.120.20">
    <property type="match status" value="1"/>
</dbReference>
<reference evidence="7 8" key="1">
    <citation type="submission" date="2017-10" db="EMBL/GenBank/DDBJ databases">
        <title>Comparative genomics in systemic dimorphic fungi from Ajellomycetaceae.</title>
        <authorList>
            <person name="Munoz J.F."/>
            <person name="Mcewen J.G."/>
            <person name="Clay O.K."/>
            <person name="Cuomo C.A."/>
        </authorList>
    </citation>
    <scope>NUCLEOTIDE SEQUENCE [LARGE SCALE GENOMIC DNA]</scope>
    <source>
        <strain evidence="7 8">UAMH7299</strain>
    </source>
</reference>
<dbReference type="SFLD" id="SFLDG01016">
    <property type="entry name" value="Prenyltransferase_Like_2"/>
    <property type="match status" value="1"/>
</dbReference>
<feature type="region of interest" description="Disordered" evidence="3">
    <location>
        <begin position="19"/>
        <end position="43"/>
    </location>
</feature>
<dbReference type="InterPro" id="IPR008930">
    <property type="entry name" value="Terpenoid_cyclase/PrenylTrfase"/>
</dbReference>
<dbReference type="SUPFAM" id="SSF48239">
    <property type="entry name" value="Terpenoid cyclases/Protein prenyltransferases"/>
    <property type="match status" value="2"/>
</dbReference>
<dbReference type="EC" id="5.4.99.-" evidence="2"/>
<keyword evidence="4" id="KW-0812">Transmembrane</keyword>
<dbReference type="GO" id="GO:0005811">
    <property type="term" value="C:lipid droplet"/>
    <property type="evidence" value="ECO:0007669"/>
    <property type="project" value="InterPro"/>
</dbReference>
<dbReference type="OrthoDB" id="21502at2759"/>
<sequence length="755" mass="86088">MANSGTTSVDGFTLKIKNRLNAKPGNDSGQNHSSDAWPFSSRRTDPEGWRLVVEDPPGRLKWKYLNTDRERDSQPQDPTTKFFLGLPTSAPDFVAAKRPSQAVFNGARFQSRFQVRELGCWAADLSCILFVTPMLIFSWYITGADIDEAHAIELVNYLFDCQDPEDGGWPTYMRQKTTLMGTILIYVALRLMGVPPGDEHMLRARACFLRMGGAAYVPCWAKFWLALLGLWEWEGTDPYPVEMWLMPDWIPINPWRWYSITSQAYLHMCYLSARRFTFPSNPLLDEIRTEIYGELYSSLNFTSLRGEVLMCDRHQPKSRVLDILNWTLVNVWYPWLRPKALAKKGEKRVWEIIEHSNKAYNSAGFVSIDTFLSMISFYCKEGRDSKKLKQIQGNSVEYLWMGRSGMQSMSVHGGHTWETSFAVQTLVHTGLADHPELRSSTTRAYEYLVRQQYLEDWADSPFCNRFSRLGGWPFTTRYSGVTCVDCTGEALKAILMVEGQTDIPRITEENNICLAVDNLLLFQNASGGYGSFEPIRSNTFTEYLNGTEVFGRVMIEYDYVECASSCITALALFRTQHNYRSDEVNRAIDRGVQFIHQRQRIDGSWLAYWGIACTYAAFFAMEALSCAGETYDNHPVVKRGCDFLLGNQMEDGGWGETIDSIISGTYTPAEKSHTVQTAWCCLALMSAAYPDPEPIRRGIKLIMSRQKSNGEWKQEAAVGSGIITCQIQYHNYIYSFPIRAISMYMQKYGDNPLLT</sequence>
<keyword evidence="4" id="KW-1133">Transmembrane helix</keyword>
<dbReference type="Pfam" id="PF13249">
    <property type="entry name" value="SQHop_cyclase_N"/>
    <property type="match status" value="1"/>
</dbReference>
<feature type="domain" description="Squalene cyclase N-terminal" evidence="6">
    <location>
        <begin position="115"/>
        <end position="295"/>
    </location>
</feature>
<dbReference type="PANTHER" id="PTHR11764">
    <property type="entry name" value="TERPENE CYCLASE/MUTASE FAMILY MEMBER"/>
    <property type="match status" value="1"/>
</dbReference>
<dbReference type="InterPro" id="IPR032696">
    <property type="entry name" value="SQ_cyclase_C"/>
</dbReference>
<feature type="transmembrane region" description="Helical" evidence="4">
    <location>
        <begin position="118"/>
        <end position="141"/>
    </location>
</feature>
<evidence type="ECO:0000256" key="4">
    <source>
        <dbReference type="SAM" id="Phobius"/>
    </source>
</evidence>
<dbReference type="Proteomes" id="UP000224634">
    <property type="component" value="Unassembled WGS sequence"/>
</dbReference>